<dbReference type="RefSeq" id="WP_239555491.1">
    <property type="nucleotide sequence ID" value="NZ_JBBGZA010000001.1"/>
</dbReference>
<protein>
    <submittedName>
        <fullName evidence="2">Lysophospholipase</fullName>
    </submittedName>
</protein>
<reference evidence="2 3" key="1">
    <citation type="submission" date="2023-12" db="EMBL/GenBank/DDBJ databases">
        <title>Gut-associated functions are favored during microbiome assembly across C. elegans life.</title>
        <authorList>
            <person name="Zimmermann J."/>
        </authorList>
    </citation>
    <scope>NUCLEOTIDE SEQUENCE [LARGE SCALE GENOMIC DNA]</scope>
    <source>
        <strain evidence="2 3">JUb134</strain>
    </source>
</reference>
<accession>A0ABU8Q7W5</accession>
<keyword evidence="3" id="KW-1185">Reference proteome</keyword>
<dbReference type="Proteomes" id="UP001380365">
    <property type="component" value="Unassembled WGS sequence"/>
</dbReference>
<comment type="caution">
    <text evidence="2">The sequence shown here is derived from an EMBL/GenBank/DDBJ whole genome shotgun (WGS) entry which is preliminary data.</text>
</comment>
<evidence type="ECO:0000313" key="2">
    <source>
        <dbReference type="EMBL" id="MEJ5095564.1"/>
    </source>
</evidence>
<dbReference type="PROSITE" id="PS51257">
    <property type="entry name" value="PROKAR_LIPOPROTEIN"/>
    <property type="match status" value="1"/>
</dbReference>
<dbReference type="Gene3D" id="3.40.50.1820">
    <property type="entry name" value="alpha/beta hydrolase"/>
    <property type="match status" value="1"/>
</dbReference>
<name>A0ABU8Q7W5_9SPHN</name>
<dbReference type="InterPro" id="IPR029058">
    <property type="entry name" value="AB_hydrolase_fold"/>
</dbReference>
<feature type="chain" id="PRO_5045176904" evidence="1">
    <location>
        <begin position="20"/>
        <end position="262"/>
    </location>
</feature>
<evidence type="ECO:0000313" key="3">
    <source>
        <dbReference type="Proteomes" id="UP001380365"/>
    </source>
</evidence>
<dbReference type="SUPFAM" id="SSF53474">
    <property type="entry name" value="alpha/beta-Hydrolases"/>
    <property type="match status" value="1"/>
</dbReference>
<organism evidence="2 3">
    <name type="scientific">Sphingomonas molluscorum</name>
    <dbReference type="NCBI Taxonomy" id="418184"/>
    <lineage>
        <taxon>Bacteria</taxon>
        <taxon>Pseudomonadati</taxon>
        <taxon>Pseudomonadota</taxon>
        <taxon>Alphaproteobacteria</taxon>
        <taxon>Sphingomonadales</taxon>
        <taxon>Sphingomonadaceae</taxon>
        <taxon>Sphingomonas</taxon>
    </lineage>
</organism>
<keyword evidence="1" id="KW-0732">Signal</keyword>
<dbReference type="EMBL" id="JBBGZA010000001">
    <property type="protein sequence ID" value="MEJ5095564.1"/>
    <property type="molecule type" value="Genomic_DNA"/>
</dbReference>
<feature type="signal peptide" evidence="1">
    <location>
        <begin position="1"/>
        <end position="19"/>
    </location>
</feature>
<sequence length="262" mass="27628">MRWHRLLPLALGLALASCAGGGVRPASDSATATVREQAFGPNGRRSVKALVYVLHRDGATSDATDPHRFARALAAAAPGARVMALTQPVAEGDADKGMSRGFTRERITAFADRIEAGRKRYPDVPTVVVGDGGGAALVADLAGLRPKLIDGMVLAACPCMLPEWRKHMEKWMPGTSFKPAPDSLDPLMTVGGVRPQTKAALLVGSEDPITPPKFSRGYAEALALRGIATDFRVLPGKGNEILNDPEVLSATTRMLASLQAGQ</sequence>
<proteinExistence type="predicted"/>
<evidence type="ECO:0000256" key="1">
    <source>
        <dbReference type="SAM" id="SignalP"/>
    </source>
</evidence>
<gene>
    <name evidence="2" type="ORF">WH159_13570</name>
</gene>